<dbReference type="RefSeq" id="XP_024584880.1">
    <property type="nucleotide sequence ID" value="XM_024719597.1"/>
</dbReference>
<dbReference type="GeneID" id="36401385"/>
<dbReference type="EMBL" id="CCYD01002939">
    <property type="protein sequence ID" value="CEG48511.1"/>
    <property type="molecule type" value="Genomic_DNA"/>
</dbReference>
<dbReference type="AlphaFoldDB" id="A0A0P1B3Q4"/>
<sequence>MSIGKAAQIPSLKNLMGIHCYTSARLPWRIWRSNWDLTLLYNTAAVVSASLTQTKFLPKSSEDTHFLSCIKTSKRIACAFSATRSEQLTTGSILYSDAFGLKKVVANFAKRRDVTASTGYKLARSIMFV</sequence>
<protein>
    <submittedName>
        <fullName evidence="1">Uncharacterized protein</fullName>
    </submittedName>
</protein>
<keyword evidence="2" id="KW-1185">Reference proteome</keyword>
<dbReference type="Proteomes" id="UP000054928">
    <property type="component" value="Unassembled WGS sequence"/>
</dbReference>
<accession>A0A0P1B3Q4</accession>
<name>A0A0P1B3Q4_PLAHL</name>
<organism evidence="1 2">
    <name type="scientific">Plasmopara halstedii</name>
    <name type="common">Downy mildew of sunflower</name>
    <dbReference type="NCBI Taxonomy" id="4781"/>
    <lineage>
        <taxon>Eukaryota</taxon>
        <taxon>Sar</taxon>
        <taxon>Stramenopiles</taxon>
        <taxon>Oomycota</taxon>
        <taxon>Peronosporomycetes</taxon>
        <taxon>Peronosporales</taxon>
        <taxon>Peronosporaceae</taxon>
        <taxon>Plasmopara</taxon>
    </lineage>
</organism>
<evidence type="ECO:0000313" key="2">
    <source>
        <dbReference type="Proteomes" id="UP000054928"/>
    </source>
</evidence>
<evidence type="ECO:0000313" key="1">
    <source>
        <dbReference type="EMBL" id="CEG48511.1"/>
    </source>
</evidence>
<reference evidence="2" key="1">
    <citation type="submission" date="2014-09" db="EMBL/GenBank/DDBJ databases">
        <authorList>
            <person name="Sharma Rahul"/>
            <person name="Thines Marco"/>
        </authorList>
    </citation>
    <scope>NUCLEOTIDE SEQUENCE [LARGE SCALE GENOMIC DNA]</scope>
</reference>
<proteinExistence type="predicted"/>